<proteinExistence type="predicted"/>
<dbReference type="EMBL" id="MWWQ01000009">
    <property type="protein sequence ID" value="OZG51174.1"/>
    <property type="molecule type" value="Genomic_DNA"/>
</dbReference>
<comment type="caution">
    <text evidence="3">The sequence shown here is derived from an EMBL/GenBank/DDBJ whole genome shotgun (WGS) entry which is preliminary data.</text>
</comment>
<keyword evidence="4" id="KW-1185">Reference proteome</keyword>
<sequence>MTQAIPTPQAAINAVAEATQQTPRKITIAMAQYSQLPIGRPFGCFANSVRHIAHETGAEGRTPQLIAFPEMHLFGTPGMTDDERHTMERSAATDLHDELSDNFAALAKELGVWLIPGTVCEKNPGGYVFNTMPVYAPDGTLAAAYRKICPWRPYEQYTPGTSLTTVDLPGFGRLGLTICYDAWFPEISRNLAWMGADLIINLVRTTTPDRAQELVLARANAIANQTFVLSLNAPEPEGYGSSLLVSPEGDVIAAMEGATPGLLIRTIDLGATRRTQEHGTLGLNRIWHQFHPEDLPVPLPLYGGRIDPQSWHPRHTAITAT</sequence>
<feature type="domain" description="CN hydrolase" evidence="2">
    <location>
        <begin position="26"/>
        <end position="269"/>
    </location>
</feature>
<evidence type="ECO:0000313" key="4">
    <source>
        <dbReference type="Proteomes" id="UP000216454"/>
    </source>
</evidence>
<dbReference type="Gene3D" id="3.60.110.10">
    <property type="entry name" value="Carbon-nitrogen hydrolase"/>
    <property type="match status" value="1"/>
</dbReference>
<dbReference type="PANTHER" id="PTHR43674:SF16">
    <property type="entry name" value="CARBON-NITROGEN FAMILY, PUTATIVE (AFU_ORTHOLOGUE AFUA_5G02350)-RELATED"/>
    <property type="match status" value="1"/>
</dbReference>
<name>A0A261EWD4_9BIFI</name>
<dbReference type="Pfam" id="PF00795">
    <property type="entry name" value="CN_hydrolase"/>
    <property type="match status" value="1"/>
</dbReference>
<keyword evidence="1 3" id="KW-0378">Hydrolase</keyword>
<dbReference type="PROSITE" id="PS50263">
    <property type="entry name" value="CN_HYDROLASE"/>
    <property type="match status" value="1"/>
</dbReference>
<protein>
    <submittedName>
        <fullName evidence="3">Carbon-nitrogen hydrolase family protein</fullName>
    </submittedName>
</protein>
<dbReference type="InterPro" id="IPR003010">
    <property type="entry name" value="C-N_Hydrolase"/>
</dbReference>
<dbReference type="Proteomes" id="UP000216454">
    <property type="component" value="Unassembled WGS sequence"/>
</dbReference>
<dbReference type="PANTHER" id="PTHR43674">
    <property type="entry name" value="NITRILASE C965.09-RELATED"/>
    <property type="match status" value="1"/>
</dbReference>
<accession>A0A261EWD4</accession>
<dbReference type="GO" id="GO:0016811">
    <property type="term" value="F:hydrolase activity, acting on carbon-nitrogen (but not peptide) bonds, in linear amides"/>
    <property type="evidence" value="ECO:0007669"/>
    <property type="project" value="TreeGrafter"/>
</dbReference>
<evidence type="ECO:0000313" key="3">
    <source>
        <dbReference type="EMBL" id="OZG51174.1"/>
    </source>
</evidence>
<organism evidence="3 4">
    <name type="scientific">Pseudoscardovia suis</name>
    <dbReference type="NCBI Taxonomy" id="987063"/>
    <lineage>
        <taxon>Bacteria</taxon>
        <taxon>Bacillati</taxon>
        <taxon>Actinomycetota</taxon>
        <taxon>Actinomycetes</taxon>
        <taxon>Bifidobacteriales</taxon>
        <taxon>Bifidobacteriaceae</taxon>
        <taxon>Pseudoscardovia</taxon>
    </lineage>
</organism>
<evidence type="ECO:0000256" key="1">
    <source>
        <dbReference type="ARBA" id="ARBA00022801"/>
    </source>
</evidence>
<dbReference type="SUPFAM" id="SSF56317">
    <property type="entry name" value="Carbon-nitrogen hydrolase"/>
    <property type="match status" value="1"/>
</dbReference>
<reference evidence="3 4" key="1">
    <citation type="journal article" date="2017" name="BMC Genomics">
        <title>Comparative genomic and phylogenomic analyses of the Bifidobacteriaceae family.</title>
        <authorList>
            <person name="Lugli G.A."/>
            <person name="Milani C."/>
            <person name="Turroni F."/>
            <person name="Duranti S."/>
            <person name="Mancabelli L."/>
            <person name="Mangifesta M."/>
            <person name="Ferrario C."/>
            <person name="Modesto M."/>
            <person name="Mattarelli P."/>
            <person name="Jiri K."/>
            <person name="van Sinderen D."/>
            <person name="Ventura M."/>
        </authorList>
    </citation>
    <scope>NUCLEOTIDE SEQUENCE [LARGE SCALE GENOMIC DNA]</scope>
    <source>
        <strain evidence="3 4">DSM 24744</strain>
    </source>
</reference>
<dbReference type="RefSeq" id="WP_211278421.1">
    <property type="nucleotide sequence ID" value="NZ_MWWQ01000009.1"/>
</dbReference>
<dbReference type="CDD" id="cd07197">
    <property type="entry name" value="nitrilase"/>
    <property type="match status" value="1"/>
</dbReference>
<gene>
    <name evidence="3" type="ORF">PSSU_1111</name>
</gene>
<dbReference type="AlphaFoldDB" id="A0A261EWD4"/>
<dbReference type="InterPro" id="IPR050345">
    <property type="entry name" value="Aliph_Amidase/BUP"/>
</dbReference>
<dbReference type="InterPro" id="IPR036526">
    <property type="entry name" value="C-N_Hydrolase_sf"/>
</dbReference>
<evidence type="ECO:0000259" key="2">
    <source>
        <dbReference type="PROSITE" id="PS50263"/>
    </source>
</evidence>